<dbReference type="PROSITE" id="PS01124">
    <property type="entry name" value="HTH_ARAC_FAMILY_2"/>
    <property type="match status" value="1"/>
</dbReference>
<dbReference type="InterPro" id="IPR032783">
    <property type="entry name" value="AraC_lig"/>
</dbReference>
<name>A0A916RFE2_9HYPH</name>
<dbReference type="AlphaFoldDB" id="A0A916RFE2"/>
<dbReference type="RefSeq" id="WP_127071123.1">
    <property type="nucleotide sequence ID" value="NZ_BMKB01000003.1"/>
</dbReference>
<dbReference type="GO" id="GO:0043565">
    <property type="term" value="F:sequence-specific DNA binding"/>
    <property type="evidence" value="ECO:0007669"/>
    <property type="project" value="InterPro"/>
</dbReference>
<sequence>MDDCFQPAPLSDPLGEVLHMLRLTGTLYCRATMTAPWGLDMPRLIDSMIFVIVTAGQCVAEIDGKPVTLPAGTMILLPHGDSFRLLSDAGAASRPLFELPVEKISERYEIMTHGGGGELTRAMAGVVQFDSVAGKRLINVLPSMIRIGGWDEPLGEWVQSTLGLIAREASALKPGGEIVMTRLADILVVQAIRSWLDTAPEADQGWLAALRDPQLGRALVAIHRHPQSDWTLERLARQAGMSRSAFSARFSEGLDQSAMSYLAQWRLHLARARLMDSNDPLAQVARQSGYRSEAAFSRAFRQQFGMPPGAMRRSTPPQALQSAL</sequence>
<dbReference type="PRINTS" id="PR00032">
    <property type="entry name" value="HTHARAC"/>
</dbReference>
<comment type="caution">
    <text evidence="7">The sequence shown here is derived from an EMBL/GenBank/DDBJ whole genome shotgun (WGS) entry which is preliminary data.</text>
</comment>
<dbReference type="InterPro" id="IPR050204">
    <property type="entry name" value="AraC_XylS_family_regulators"/>
</dbReference>
<evidence type="ECO:0000313" key="7">
    <source>
        <dbReference type="EMBL" id="GGA52089.1"/>
    </source>
</evidence>
<dbReference type="OrthoDB" id="9802263at2"/>
<dbReference type="InterPro" id="IPR037923">
    <property type="entry name" value="HTH-like"/>
</dbReference>
<evidence type="ECO:0000256" key="1">
    <source>
        <dbReference type="ARBA" id="ARBA00023015"/>
    </source>
</evidence>
<keyword evidence="8" id="KW-1185">Reference proteome</keyword>
<keyword evidence="1" id="KW-0805">Transcription regulation</keyword>
<dbReference type="Gene3D" id="1.10.10.60">
    <property type="entry name" value="Homeodomain-like"/>
    <property type="match status" value="1"/>
</dbReference>
<evidence type="ECO:0000259" key="6">
    <source>
        <dbReference type="PROSITE" id="PS01124"/>
    </source>
</evidence>
<evidence type="ECO:0000256" key="2">
    <source>
        <dbReference type="ARBA" id="ARBA00023125"/>
    </source>
</evidence>
<dbReference type="Proteomes" id="UP000596977">
    <property type="component" value="Unassembled WGS sequence"/>
</dbReference>
<dbReference type="SUPFAM" id="SSF51215">
    <property type="entry name" value="Regulatory protein AraC"/>
    <property type="match status" value="1"/>
</dbReference>
<dbReference type="PANTHER" id="PTHR46796:SF7">
    <property type="entry name" value="ARAC FAMILY TRANSCRIPTIONAL REGULATOR"/>
    <property type="match status" value="1"/>
</dbReference>
<feature type="domain" description="HTH araC/xylS-type" evidence="6">
    <location>
        <begin position="216"/>
        <end position="314"/>
    </location>
</feature>
<dbReference type="InterPro" id="IPR018060">
    <property type="entry name" value="HTH_AraC"/>
</dbReference>
<proteinExistence type="predicted"/>
<dbReference type="InterPro" id="IPR020449">
    <property type="entry name" value="Tscrpt_reg_AraC-type_HTH"/>
</dbReference>
<dbReference type="PANTHER" id="PTHR46796">
    <property type="entry name" value="HTH-TYPE TRANSCRIPTIONAL ACTIVATOR RHAS-RELATED"/>
    <property type="match status" value="1"/>
</dbReference>
<dbReference type="Pfam" id="PF12852">
    <property type="entry name" value="Cupin_6"/>
    <property type="match status" value="1"/>
</dbReference>
<evidence type="ECO:0000256" key="5">
    <source>
        <dbReference type="SAM" id="MobiDB-lite"/>
    </source>
</evidence>
<dbReference type="PROSITE" id="PS00041">
    <property type="entry name" value="HTH_ARAC_FAMILY_1"/>
    <property type="match status" value="1"/>
</dbReference>
<evidence type="ECO:0000256" key="3">
    <source>
        <dbReference type="ARBA" id="ARBA00023159"/>
    </source>
</evidence>
<evidence type="ECO:0000256" key="4">
    <source>
        <dbReference type="ARBA" id="ARBA00023163"/>
    </source>
</evidence>
<dbReference type="GO" id="GO:0003700">
    <property type="term" value="F:DNA-binding transcription factor activity"/>
    <property type="evidence" value="ECO:0007669"/>
    <property type="project" value="InterPro"/>
</dbReference>
<dbReference type="EMBL" id="BMKB01000003">
    <property type="protein sequence ID" value="GGA52089.1"/>
    <property type="molecule type" value="Genomic_DNA"/>
</dbReference>
<reference evidence="7 8" key="1">
    <citation type="journal article" date="2014" name="Int. J. Syst. Evol. Microbiol.">
        <title>Complete genome sequence of Corynebacterium casei LMG S-19264T (=DSM 44701T), isolated from a smear-ripened cheese.</title>
        <authorList>
            <consortium name="US DOE Joint Genome Institute (JGI-PGF)"/>
            <person name="Walter F."/>
            <person name="Albersmeier A."/>
            <person name="Kalinowski J."/>
            <person name="Ruckert C."/>
        </authorList>
    </citation>
    <scope>NUCLEOTIDE SEQUENCE [LARGE SCALE GENOMIC DNA]</scope>
    <source>
        <strain evidence="7 8">CGMCC 1.15896</strain>
    </source>
</reference>
<dbReference type="Pfam" id="PF12833">
    <property type="entry name" value="HTH_18"/>
    <property type="match status" value="1"/>
</dbReference>
<dbReference type="SUPFAM" id="SSF46689">
    <property type="entry name" value="Homeodomain-like"/>
    <property type="match status" value="2"/>
</dbReference>
<keyword evidence="2" id="KW-0238">DNA-binding</keyword>
<accession>A0A916RFE2</accession>
<organism evidence="7 8">
    <name type="scientific">Pelagibacterium lentulum</name>
    <dbReference type="NCBI Taxonomy" id="2029865"/>
    <lineage>
        <taxon>Bacteria</taxon>
        <taxon>Pseudomonadati</taxon>
        <taxon>Pseudomonadota</taxon>
        <taxon>Alphaproteobacteria</taxon>
        <taxon>Hyphomicrobiales</taxon>
        <taxon>Devosiaceae</taxon>
        <taxon>Pelagibacterium</taxon>
    </lineage>
</organism>
<dbReference type="SMART" id="SM00342">
    <property type="entry name" value="HTH_ARAC"/>
    <property type="match status" value="1"/>
</dbReference>
<feature type="region of interest" description="Disordered" evidence="5">
    <location>
        <begin position="305"/>
        <end position="324"/>
    </location>
</feature>
<keyword evidence="3" id="KW-0010">Activator</keyword>
<dbReference type="InterPro" id="IPR009057">
    <property type="entry name" value="Homeodomain-like_sf"/>
</dbReference>
<protein>
    <submittedName>
        <fullName evidence="7">AraC family transcriptional regulator</fullName>
    </submittedName>
</protein>
<feature type="compositionally biased region" description="Polar residues" evidence="5">
    <location>
        <begin position="315"/>
        <end position="324"/>
    </location>
</feature>
<keyword evidence="4" id="KW-0804">Transcription</keyword>
<dbReference type="InterPro" id="IPR018062">
    <property type="entry name" value="HTH_AraC-typ_CS"/>
</dbReference>
<gene>
    <name evidence="7" type="ORF">GCM10011499_22670</name>
</gene>
<evidence type="ECO:0000313" key="8">
    <source>
        <dbReference type="Proteomes" id="UP000596977"/>
    </source>
</evidence>